<sequence>MTVAAVQNRPPPCRTGRRRAEQAAVGRASIQTLTLAGLLILVAPSRSIHGTFVHLSKGLFLFNIDGKLLHLPREVPSVKDFPAHRTIVRYPPHDEASNLTDTLVHAAGGMPTSETDRERLAARDASDRRHRECRLYRERITLAVHVERAARARQDCAEREASERETHRKRVSLEMNPANKRARLTELAATRAMLHERYLRSMTGLDVLAECACLQ</sequence>
<comment type="caution">
    <text evidence="2">The sequence shown here is derived from an EMBL/GenBank/DDBJ whole genome shotgun (WGS) entry which is preliminary data.</text>
</comment>
<proteinExistence type="predicted"/>
<dbReference type="EMBL" id="LGRX02000987">
    <property type="protein sequence ID" value="KAK3287145.1"/>
    <property type="molecule type" value="Genomic_DNA"/>
</dbReference>
<gene>
    <name evidence="2" type="ORF">CYMTET_5327</name>
</gene>
<name>A0AAE0GZJ6_9CHLO</name>
<evidence type="ECO:0000313" key="2">
    <source>
        <dbReference type="EMBL" id="KAK3287145.1"/>
    </source>
</evidence>
<dbReference type="Proteomes" id="UP001190700">
    <property type="component" value="Unassembled WGS sequence"/>
</dbReference>
<protein>
    <submittedName>
        <fullName evidence="2">Uncharacterized protein</fullName>
    </submittedName>
</protein>
<evidence type="ECO:0000313" key="3">
    <source>
        <dbReference type="Proteomes" id="UP001190700"/>
    </source>
</evidence>
<reference evidence="2 3" key="1">
    <citation type="journal article" date="2015" name="Genome Biol. Evol.">
        <title>Comparative Genomics of a Bacterivorous Green Alga Reveals Evolutionary Causalities and Consequences of Phago-Mixotrophic Mode of Nutrition.</title>
        <authorList>
            <person name="Burns J.A."/>
            <person name="Paasch A."/>
            <person name="Narechania A."/>
            <person name="Kim E."/>
        </authorList>
    </citation>
    <scope>NUCLEOTIDE SEQUENCE [LARGE SCALE GENOMIC DNA]</scope>
    <source>
        <strain evidence="2 3">PLY_AMNH</strain>
    </source>
</reference>
<accession>A0AAE0GZJ6</accession>
<feature type="region of interest" description="Disordered" evidence="1">
    <location>
        <begin position="1"/>
        <end position="20"/>
    </location>
</feature>
<evidence type="ECO:0000256" key="1">
    <source>
        <dbReference type="SAM" id="MobiDB-lite"/>
    </source>
</evidence>
<organism evidence="2 3">
    <name type="scientific">Cymbomonas tetramitiformis</name>
    <dbReference type="NCBI Taxonomy" id="36881"/>
    <lineage>
        <taxon>Eukaryota</taxon>
        <taxon>Viridiplantae</taxon>
        <taxon>Chlorophyta</taxon>
        <taxon>Pyramimonadophyceae</taxon>
        <taxon>Pyramimonadales</taxon>
        <taxon>Pyramimonadaceae</taxon>
        <taxon>Cymbomonas</taxon>
    </lineage>
</organism>
<dbReference type="AlphaFoldDB" id="A0AAE0GZJ6"/>
<keyword evidence="3" id="KW-1185">Reference proteome</keyword>